<proteinExistence type="predicted"/>
<feature type="signal peptide" evidence="2">
    <location>
        <begin position="1"/>
        <end position="25"/>
    </location>
</feature>
<feature type="transmembrane region" description="Helical" evidence="1">
    <location>
        <begin position="74"/>
        <end position="94"/>
    </location>
</feature>
<gene>
    <name evidence="3" type="ORF">F892_00035</name>
</gene>
<accession>N9QEM9</accession>
<dbReference type="HOGENOM" id="CLU_2340447_0_0_6"/>
<dbReference type="InterPro" id="IPR007039">
    <property type="entry name" value="TrbC/VirB2"/>
</dbReference>
<evidence type="ECO:0000256" key="1">
    <source>
        <dbReference type="SAM" id="Phobius"/>
    </source>
</evidence>
<comment type="caution">
    <text evidence="3">The sequence shown here is derived from an EMBL/GenBank/DDBJ whole genome shotgun (WGS) entry which is preliminary data.</text>
</comment>
<dbReference type="Pfam" id="PF04956">
    <property type="entry name" value="TrbC"/>
    <property type="match status" value="1"/>
</dbReference>
<dbReference type="OrthoDB" id="6691977at2"/>
<dbReference type="RefSeq" id="WP_005254915.1">
    <property type="nucleotide sequence ID" value="NZ_BMDR01000015.1"/>
</dbReference>
<dbReference type="AlphaFoldDB" id="N9QEM9"/>
<protein>
    <recommendedName>
        <fullName evidence="5">Conjugal transfer protein TrbC</fullName>
    </recommendedName>
</protein>
<feature type="chain" id="PRO_5004149770" description="Conjugal transfer protein TrbC" evidence="2">
    <location>
        <begin position="26"/>
        <end position="95"/>
    </location>
</feature>
<evidence type="ECO:0000313" key="4">
    <source>
        <dbReference type="Proteomes" id="UP000013173"/>
    </source>
</evidence>
<keyword evidence="1" id="KW-1133">Transmembrane helix</keyword>
<dbReference type="EMBL" id="APRW01000001">
    <property type="protein sequence ID" value="ENX24885.1"/>
    <property type="molecule type" value="Genomic_DNA"/>
</dbReference>
<organism evidence="3 4">
    <name type="scientific">Acinetobacter vivianii</name>
    <dbReference type="NCBI Taxonomy" id="1776742"/>
    <lineage>
        <taxon>Bacteria</taxon>
        <taxon>Pseudomonadati</taxon>
        <taxon>Pseudomonadota</taxon>
        <taxon>Gammaproteobacteria</taxon>
        <taxon>Moraxellales</taxon>
        <taxon>Moraxellaceae</taxon>
        <taxon>Acinetobacter</taxon>
    </lineage>
</organism>
<sequence length="95" mass="10612">MKQLNRFKQFSVLAFILLYTQYANAAFGQRVAQKLSEFNDELVIIAAVAFVSGCIMVAFNMFGGASERVKKWGYGMVVGALVCFFAPEISSFFFN</sequence>
<evidence type="ECO:0008006" key="5">
    <source>
        <dbReference type="Google" id="ProtNLM"/>
    </source>
</evidence>
<evidence type="ECO:0000313" key="3">
    <source>
        <dbReference type="EMBL" id="ENX24885.1"/>
    </source>
</evidence>
<keyword evidence="2" id="KW-0732">Signal</keyword>
<evidence type="ECO:0000256" key="2">
    <source>
        <dbReference type="SAM" id="SignalP"/>
    </source>
</evidence>
<keyword evidence="1" id="KW-0812">Transmembrane</keyword>
<feature type="transmembrane region" description="Helical" evidence="1">
    <location>
        <begin position="41"/>
        <end position="62"/>
    </location>
</feature>
<reference evidence="3 4" key="1">
    <citation type="submission" date="2013-02" db="EMBL/GenBank/DDBJ databases">
        <title>The Genome Sequence of Acinetobacter sp. NIPH 2168.</title>
        <authorList>
            <consortium name="The Broad Institute Genome Sequencing Platform"/>
            <consortium name="The Broad Institute Genome Sequencing Center for Infectious Disease"/>
            <person name="Cerqueira G."/>
            <person name="Feldgarden M."/>
            <person name="Courvalin P."/>
            <person name="Perichon B."/>
            <person name="Grillot-Courvalin C."/>
            <person name="Clermont D."/>
            <person name="Rocha E."/>
            <person name="Yoon E.-J."/>
            <person name="Nemec A."/>
            <person name="Walker B."/>
            <person name="Young S.K."/>
            <person name="Zeng Q."/>
            <person name="Gargeya S."/>
            <person name="Fitzgerald M."/>
            <person name="Haas B."/>
            <person name="Abouelleil A."/>
            <person name="Alvarado L."/>
            <person name="Arachchi H.M."/>
            <person name="Berlin A.M."/>
            <person name="Chapman S.B."/>
            <person name="Dewar J."/>
            <person name="Goldberg J."/>
            <person name="Griggs A."/>
            <person name="Gujja S."/>
            <person name="Hansen M."/>
            <person name="Howarth C."/>
            <person name="Imamovic A."/>
            <person name="Larimer J."/>
            <person name="McCowan C."/>
            <person name="Murphy C."/>
            <person name="Neiman D."/>
            <person name="Pearson M."/>
            <person name="Priest M."/>
            <person name="Roberts A."/>
            <person name="Saif S."/>
            <person name="Shea T."/>
            <person name="Sisk P."/>
            <person name="Sykes S."/>
            <person name="Wortman J."/>
            <person name="Nusbaum C."/>
            <person name="Birren B."/>
        </authorList>
    </citation>
    <scope>NUCLEOTIDE SEQUENCE [LARGE SCALE GENOMIC DNA]</scope>
    <source>
        <strain evidence="3 4">NIPH 2168</strain>
    </source>
</reference>
<keyword evidence="1" id="KW-0472">Membrane</keyword>
<dbReference type="PATRIC" id="fig|1217706.3.peg.26"/>
<keyword evidence="4" id="KW-1185">Reference proteome</keyword>
<name>N9QEM9_9GAMM</name>
<dbReference type="Proteomes" id="UP000013173">
    <property type="component" value="Unassembled WGS sequence"/>
</dbReference>
<dbReference type="GeneID" id="303685433"/>